<dbReference type="Pfam" id="PF12536">
    <property type="entry name" value="DUF3734"/>
    <property type="match status" value="1"/>
</dbReference>
<feature type="domain" description="DUF3734" evidence="3">
    <location>
        <begin position="123"/>
        <end position="182"/>
    </location>
</feature>
<dbReference type="InterPro" id="IPR002641">
    <property type="entry name" value="PNPLA_dom"/>
</dbReference>
<dbReference type="SUPFAM" id="SSF52151">
    <property type="entry name" value="FabD/lysophospholipase-like"/>
    <property type="match status" value="1"/>
</dbReference>
<comment type="caution">
    <text evidence="4">The sequence shown here is derived from an EMBL/GenBank/DDBJ whole genome shotgun (WGS) entry which is preliminary data.</text>
</comment>
<evidence type="ECO:0000256" key="1">
    <source>
        <dbReference type="ARBA" id="ARBA00023098"/>
    </source>
</evidence>
<dbReference type="InterPro" id="IPR016035">
    <property type="entry name" value="Acyl_Trfase/lysoPLipase"/>
</dbReference>
<keyword evidence="5" id="KW-1185">Reference proteome</keyword>
<dbReference type="Pfam" id="PF01734">
    <property type="entry name" value="Patatin"/>
    <property type="match status" value="1"/>
</dbReference>
<keyword evidence="1" id="KW-0443">Lipid metabolism</keyword>
<gene>
    <name evidence="4" type="ORF">J2Z31_000624</name>
</gene>
<reference evidence="4 5" key="1">
    <citation type="submission" date="2021-03" db="EMBL/GenBank/DDBJ databases">
        <title>Genomic Encyclopedia of Type Strains, Phase IV (KMG-IV): sequencing the most valuable type-strain genomes for metagenomic binning, comparative biology and taxonomic classification.</title>
        <authorList>
            <person name="Goeker M."/>
        </authorList>
    </citation>
    <scope>NUCLEOTIDE SEQUENCE [LARGE SCALE GENOMIC DNA]</scope>
    <source>
        <strain evidence="4 5">DSM 13372</strain>
    </source>
</reference>
<evidence type="ECO:0000313" key="5">
    <source>
        <dbReference type="Proteomes" id="UP000730739"/>
    </source>
</evidence>
<evidence type="ECO:0000259" key="3">
    <source>
        <dbReference type="Pfam" id="PF12536"/>
    </source>
</evidence>
<accession>A0ABS4QVN2</accession>
<name>A0ABS4QVN2_9HYPH</name>
<dbReference type="EMBL" id="JAGILA010000001">
    <property type="protein sequence ID" value="MBP2234134.1"/>
    <property type="molecule type" value="Genomic_DNA"/>
</dbReference>
<organism evidence="4 5">
    <name type="scientific">Sinorhizobium kostiense</name>
    <dbReference type="NCBI Taxonomy" id="76747"/>
    <lineage>
        <taxon>Bacteria</taxon>
        <taxon>Pseudomonadati</taxon>
        <taxon>Pseudomonadota</taxon>
        <taxon>Alphaproteobacteria</taxon>
        <taxon>Hyphomicrobiales</taxon>
        <taxon>Rhizobiaceae</taxon>
        <taxon>Sinorhizobium/Ensifer group</taxon>
        <taxon>Sinorhizobium</taxon>
    </lineage>
</organism>
<dbReference type="Proteomes" id="UP000730739">
    <property type="component" value="Unassembled WGS sequence"/>
</dbReference>
<evidence type="ECO:0000313" key="4">
    <source>
        <dbReference type="EMBL" id="MBP2234134.1"/>
    </source>
</evidence>
<feature type="domain" description="PNPLA" evidence="2">
    <location>
        <begin position="12"/>
        <end position="75"/>
    </location>
</feature>
<proteinExistence type="predicted"/>
<dbReference type="InterPro" id="IPR021095">
    <property type="entry name" value="DUF3734"/>
</dbReference>
<protein>
    <submittedName>
        <fullName evidence="4">Acylesterase/phospholipase RssA</fullName>
    </submittedName>
</protein>
<sequence length="208" mass="22547">MIDFDYLNQGSVRLIATAVDIESGEDVVFDNRQQVLQVDHIMASAAMPVAFPPVTVAGRTLVDAGVSCNLPLRALFSELPEEDVTCLCFDMAPQSGGIPASLEGTLARSLDLLFACQSKHAIHDLQVRHSREPGDASAIRLIHVCYTGDGREVALKAFDYSQRSVERRLESGHRDATLVLNALPGLPRAKGGAFETWRLTKAGLVNDC</sequence>
<dbReference type="Gene3D" id="3.40.1090.10">
    <property type="entry name" value="Cytosolic phospholipase A2 catalytic domain"/>
    <property type="match status" value="1"/>
</dbReference>
<evidence type="ECO:0000259" key="2">
    <source>
        <dbReference type="Pfam" id="PF01734"/>
    </source>
</evidence>